<feature type="domain" description="YcaO" evidence="1">
    <location>
        <begin position="179"/>
        <end position="558"/>
    </location>
</feature>
<dbReference type="Proteomes" id="UP001219585">
    <property type="component" value="Chromosome"/>
</dbReference>
<dbReference type="AlphaFoldDB" id="A0AAJ5RIV8"/>
<dbReference type="PROSITE" id="PS51664">
    <property type="entry name" value="YCAO"/>
    <property type="match status" value="1"/>
</dbReference>
<name>A0AAJ5RIV8_9BACI</name>
<dbReference type="Gene3D" id="3.30.1330.230">
    <property type="match status" value="1"/>
</dbReference>
<evidence type="ECO:0000313" key="2">
    <source>
        <dbReference type="EMBL" id="MEA0976889.1"/>
    </source>
</evidence>
<proteinExistence type="predicted"/>
<protein>
    <submittedName>
        <fullName evidence="3">YcaO-like family protein</fullName>
    </submittedName>
</protein>
<dbReference type="EMBL" id="JAXUIA010000006">
    <property type="protein sequence ID" value="MEA0976889.1"/>
    <property type="molecule type" value="Genomic_DNA"/>
</dbReference>
<dbReference type="PANTHER" id="PTHR37809">
    <property type="entry name" value="RIBOSOMAL PROTEIN S12 METHYLTHIOTRANSFERASE ACCESSORY FACTOR YCAO"/>
    <property type="match status" value="1"/>
</dbReference>
<evidence type="ECO:0000259" key="1">
    <source>
        <dbReference type="PROSITE" id="PS51664"/>
    </source>
</evidence>
<reference evidence="3" key="1">
    <citation type="submission" date="2022-11" db="EMBL/GenBank/DDBJ databases">
        <title>Lysinibacillus irui.</title>
        <authorList>
            <person name="Akintayo S.O."/>
        </authorList>
    </citation>
    <scope>NUCLEOTIDE SEQUENCE</scope>
    <source>
        <strain evidence="3">IRB4-01</strain>
    </source>
</reference>
<sequence>MSIQTIAATTILINQKYIFIHSSQNDSSFCFNCYKERTKELKCYQQYFGWLEDQPNQLESELIAMLVQKLEKSNEPFLYELNRDTLEIQAKATFKRGDCECNVNTSSNQPIELDTIFDPKDNRQLSFEKVREKIEKNKRLIYAHPSSIVNALTRSGDSYGTPMVQTEVLYKGISMLSYGRTGTFEKSKYISILESLERYATAFPYKKQKNAIREKDCEIIDLTLSEVMTQCDYGNPENYTEDQPLNYEKVWALHSEKEVLIPEQLIYYNSHVVSDEKRYIYESSNGSALGSTEAEASLHAMLELIERDAFLATWYGQIPPVRIDESSIYSTKIQAYLESLKRKDIRVHLFDISMEVRIPTIWVLLEKKEPKENEMAFYTAAAASFDLEESIERALIEATTAITVFTNVFNNQEYQTRKRQLLKNPQSVHRLEDHLLLYSNKEMKNAFKFALDTEMVSSFEQLEAGYTTYQGKFLEVVRALEEQLVIISGKAYRAKTENPNLFSAGFVNVKYIVPGMLTMTFGHQNRRVVNQRIEKAIQFKKKGKLDKDWIEKTPHPFP</sequence>
<dbReference type="Pfam" id="PF02624">
    <property type="entry name" value="YcaO"/>
    <property type="match status" value="1"/>
</dbReference>
<dbReference type="InterPro" id="IPR003776">
    <property type="entry name" value="YcaO-like_dom"/>
</dbReference>
<dbReference type="InterPro" id="IPR027624">
    <property type="entry name" value="TOMM_cyclo_SagD"/>
</dbReference>
<dbReference type="PANTHER" id="PTHR37809:SF1">
    <property type="entry name" value="RIBOSOMAL PROTEIN S12 METHYLTHIOTRANSFERASE ACCESSORY FACTOR YCAO"/>
    <property type="match status" value="1"/>
</dbReference>
<dbReference type="RefSeq" id="WP_274793996.1">
    <property type="nucleotide sequence ID" value="NZ_CP113527.1"/>
</dbReference>
<dbReference type="EMBL" id="CP113527">
    <property type="protein sequence ID" value="WDV05790.1"/>
    <property type="molecule type" value="Genomic_DNA"/>
</dbReference>
<gene>
    <name evidence="3" type="ORF">OU989_15990</name>
    <name evidence="2" type="ORF">U6C28_11330</name>
</gene>
<dbReference type="Proteomes" id="UP001289615">
    <property type="component" value="Unassembled WGS sequence"/>
</dbReference>
<accession>A0AAJ5RIV8</accession>
<organism evidence="3 4">
    <name type="scientific">Lysinibacillus irui</name>
    <dbReference type="NCBI Taxonomy" id="2998077"/>
    <lineage>
        <taxon>Bacteria</taxon>
        <taxon>Bacillati</taxon>
        <taxon>Bacillota</taxon>
        <taxon>Bacilli</taxon>
        <taxon>Bacillales</taxon>
        <taxon>Bacillaceae</taxon>
        <taxon>Lysinibacillus</taxon>
    </lineage>
</organism>
<evidence type="ECO:0000313" key="3">
    <source>
        <dbReference type="EMBL" id="WDV05790.1"/>
    </source>
</evidence>
<dbReference type="NCBIfam" id="TIGR03604">
    <property type="entry name" value="TOMM_cyclo_SagD"/>
    <property type="match status" value="1"/>
</dbReference>
<evidence type="ECO:0000313" key="4">
    <source>
        <dbReference type="Proteomes" id="UP001219585"/>
    </source>
</evidence>
<reference evidence="2 5" key="2">
    <citation type="submission" date="2023-12" db="EMBL/GenBank/DDBJ databases">
        <title>Genome comparison identifies genes involved in endophytic behavior of Lysinibacillus irui and provides insights into its role as a plant-growth promoting bacterium.</title>
        <authorList>
            <person name="Hilario S."/>
            <person name="Matos I."/>
            <person name="Goncalves M.F.M."/>
            <person name="Pardo C.A."/>
            <person name="Santos M.J."/>
        </authorList>
    </citation>
    <scope>NUCLEOTIDE SEQUENCE [LARGE SCALE GENOMIC DNA]</scope>
    <source>
        <strain evidence="2 5">B3</strain>
    </source>
</reference>
<dbReference type="KEGG" id="liu:OU989_15990"/>
<keyword evidence="5" id="KW-1185">Reference proteome</keyword>
<evidence type="ECO:0000313" key="5">
    <source>
        <dbReference type="Proteomes" id="UP001289615"/>
    </source>
</evidence>